<accession>A0A6G8B1N9</accession>
<keyword evidence="2" id="KW-0808">Transferase</keyword>
<dbReference type="EMBL" id="CP049888">
    <property type="protein sequence ID" value="QIL51142.1"/>
    <property type="molecule type" value="Genomic_DNA"/>
</dbReference>
<dbReference type="RefSeq" id="WP_166011441.1">
    <property type="nucleotide sequence ID" value="NZ_CP049888.1"/>
</dbReference>
<dbReference type="SUPFAM" id="SSF55729">
    <property type="entry name" value="Acyl-CoA N-acyltransferases (Nat)"/>
    <property type="match status" value="1"/>
</dbReference>
<dbReference type="KEGG" id="wco:G7084_07470"/>
<name>A0A6G8B1N9_9LACO</name>
<reference evidence="2 3" key="1">
    <citation type="submission" date="2020-03" db="EMBL/GenBank/DDBJ databases">
        <title>Weissella sp. nov., isolated from Cybister lewisianus.</title>
        <authorList>
            <person name="Hyun D.-W."/>
            <person name="Bae J.-W."/>
        </authorList>
    </citation>
    <scope>NUCLEOTIDE SEQUENCE [LARGE SCALE GENOMIC DNA]</scope>
    <source>
        <strain evidence="2 3">HDW19</strain>
    </source>
</reference>
<dbReference type="InterPro" id="IPR016181">
    <property type="entry name" value="Acyl_CoA_acyltransferase"/>
</dbReference>
<organism evidence="2 3">
    <name type="scientific">Weissella coleopterorum</name>
    <dbReference type="NCBI Taxonomy" id="2714949"/>
    <lineage>
        <taxon>Bacteria</taxon>
        <taxon>Bacillati</taxon>
        <taxon>Bacillota</taxon>
        <taxon>Bacilli</taxon>
        <taxon>Lactobacillales</taxon>
        <taxon>Lactobacillaceae</taxon>
        <taxon>Weissella</taxon>
    </lineage>
</organism>
<dbReference type="InterPro" id="IPR000182">
    <property type="entry name" value="GNAT_dom"/>
</dbReference>
<gene>
    <name evidence="2" type="ORF">G7084_07470</name>
</gene>
<dbReference type="Gene3D" id="3.40.630.30">
    <property type="match status" value="1"/>
</dbReference>
<dbReference type="PROSITE" id="PS51186">
    <property type="entry name" value="GNAT"/>
    <property type="match status" value="1"/>
</dbReference>
<evidence type="ECO:0000313" key="3">
    <source>
        <dbReference type="Proteomes" id="UP000500741"/>
    </source>
</evidence>
<proteinExistence type="predicted"/>
<sequence>MEILTYNDTMHEAVSHLIRTAFTATDHGYDGEVELTDALRISSTVTFELVAFNERKPVGYAMLSVATINSDSDQQGLVLAPLSVAPEFQNQGVGSHLMHVVENLALQREYQFISILGSPDFYHRFGYTAASRFGIQAPMEIPDEFFMLKPMTLNHKFNGMLNYAPEFGI</sequence>
<feature type="domain" description="N-acetyltransferase" evidence="1">
    <location>
        <begin position="1"/>
        <end position="152"/>
    </location>
</feature>
<dbReference type="Pfam" id="PF00583">
    <property type="entry name" value="Acetyltransf_1"/>
    <property type="match status" value="1"/>
</dbReference>
<dbReference type="Proteomes" id="UP000500741">
    <property type="component" value="Chromosome"/>
</dbReference>
<dbReference type="GO" id="GO:0016747">
    <property type="term" value="F:acyltransferase activity, transferring groups other than amino-acyl groups"/>
    <property type="evidence" value="ECO:0007669"/>
    <property type="project" value="InterPro"/>
</dbReference>
<evidence type="ECO:0000313" key="2">
    <source>
        <dbReference type="EMBL" id="QIL51142.1"/>
    </source>
</evidence>
<keyword evidence="3" id="KW-1185">Reference proteome</keyword>
<dbReference type="AlphaFoldDB" id="A0A6G8B1N9"/>
<evidence type="ECO:0000259" key="1">
    <source>
        <dbReference type="PROSITE" id="PS51186"/>
    </source>
</evidence>
<dbReference type="CDD" id="cd04301">
    <property type="entry name" value="NAT_SF"/>
    <property type="match status" value="1"/>
</dbReference>
<protein>
    <submittedName>
        <fullName evidence="2">N-acetyltransferase</fullName>
    </submittedName>
</protein>